<evidence type="ECO:0000313" key="3">
    <source>
        <dbReference type="Proteomes" id="UP000250235"/>
    </source>
</evidence>
<name>A0A2Z7CGZ2_9LAMI</name>
<organism evidence="2 3">
    <name type="scientific">Dorcoceras hygrometricum</name>
    <dbReference type="NCBI Taxonomy" id="472368"/>
    <lineage>
        <taxon>Eukaryota</taxon>
        <taxon>Viridiplantae</taxon>
        <taxon>Streptophyta</taxon>
        <taxon>Embryophyta</taxon>
        <taxon>Tracheophyta</taxon>
        <taxon>Spermatophyta</taxon>
        <taxon>Magnoliopsida</taxon>
        <taxon>eudicotyledons</taxon>
        <taxon>Gunneridae</taxon>
        <taxon>Pentapetalae</taxon>
        <taxon>asterids</taxon>
        <taxon>lamiids</taxon>
        <taxon>Lamiales</taxon>
        <taxon>Gesneriaceae</taxon>
        <taxon>Didymocarpoideae</taxon>
        <taxon>Trichosporeae</taxon>
        <taxon>Loxocarpinae</taxon>
        <taxon>Dorcoceras</taxon>
    </lineage>
</organism>
<sequence>MEEDSFSERSNQLENMLRGDQLSVMNKPAGRTAQEQERTEQEQLYTRAVQEQMTREN</sequence>
<protein>
    <submittedName>
        <fullName evidence="2">Uncharacterized protein</fullName>
    </submittedName>
</protein>
<accession>A0A2Z7CGZ2</accession>
<feature type="region of interest" description="Disordered" evidence="1">
    <location>
        <begin position="1"/>
        <end position="42"/>
    </location>
</feature>
<dbReference type="Proteomes" id="UP000250235">
    <property type="component" value="Unassembled WGS sequence"/>
</dbReference>
<evidence type="ECO:0000313" key="2">
    <source>
        <dbReference type="EMBL" id="KZV46198.1"/>
    </source>
</evidence>
<gene>
    <name evidence="2" type="ORF">F511_21349</name>
</gene>
<dbReference type="EMBL" id="KQ995693">
    <property type="protein sequence ID" value="KZV46198.1"/>
    <property type="molecule type" value="Genomic_DNA"/>
</dbReference>
<keyword evidence="3" id="KW-1185">Reference proteome</keyword>
<evidence type="ECO:0000256" key="1">
    <source>
        <dbReference type="SAM" id="MobiDB-lite"/>
    </source>
</evidence>
<dbReference type="AlphaFoldDB" id="A0A2Z7CGZ2"/>
<reference evidence="2 3" key="1">
    <citation type="journal article" date="2015" name="Proc. Natl. Acad. Sci. U.S.A.">
        <title>The resurrection genome of Boea hygrometrica: A blueprint for survival of dehydration.</title>
        <authorList>
            <person name="Xiao L."/>
            <person name="Yang G."/>
            <person name="Zhang L."/>
            <person name="Yang X."/>
            <person name="Zhao S."/>
            <person name="Ji Z."/>
            <person name="Zhou Q."/>
            <person name="Hu M."/>
            <person name="Wang Y."/>
            <person name="Chen M."/>
            <person name="Xu Y."/>
            <person name="Jin H."/>
            <person name="Xiao X."/>
            <person name="Hu G."/>
            <person name="Bao F."/>
            <person name="Hu Y."/>
            <person name="Wan P."/>
            <person name="Li L."/>
            <person name="Deng X."/>
            <person name="Kuang T."/>
            <person name="Xiang C."/>
            <person name="Zhu J.K."/>
            <person name="Oliver M.J."/>
            <person name="He Y."/>
        </authorList>
    </citation>
    <scope>NUCLEOTIDE SEQUENCE [LARGE SCALE GENOMIC DNA]</scope>
    <source>
        <strain evidence="3">cv. XS01</strain>
    </source>
</reference>
<proteinExistence type="predicted"/>